<name>B3NPW4_DROER</name>
<gene>
    <name evidence="2" type="primary">Dere\GG22299</name>
    <name evidence="2" type="synonym">dere_GLEANR_7042</name>
    <name evidence="2" type="synonym">GG22299</name>
    <name evidence="2" type="ORF">Dere_GG22299</name>
</gene>
<dbReference type="EMBL" id="CH954179">
    <property type="protein sequence ID" value="EDV55811.2"/>
    <property type="molecule type" value="Genomic_DNA"/>
</dbReference>
<dbReference type="OrthoDB" id="5917255at2759"/>
<evidence type="ECO:0000313" key="3">
    <source>
        <dbReference type="Proteomes" id="UP000008711"/>
    </source>
</evidence>
<sequence>MMSKEADTNNQQHKLETDKPRRPRGRPKKNANSSTLRTPDHTKKNLIEMGKEQESLKKISKKVSSRSTVGPESASKVSDYLENMELGVAFRKQQQKQQLQSSRRRLGGAGPRRLGRSKNCSTDSSEEECKKLDEPPVTLRRSARNLEAKLKGEQSLERNLQKEQEKPNSQMVVDWEKLDKSERVKEPPNVLRRSARIQAAKLKKQALEANLKKNLEKHSSRKAAFDHIL</sequence>
<reference evidence="2 3" key="2">
    <citation type="journal article" date="2008" name="Bioinformatics">
        <title>Assembly reconciliation.</title>
        <authorList>
            <person name="Zimin A.V."/>
            <person name="Smith D.R."/>
            <person name="Sutton G."/>
            <person name="Yorke J.A."/>
        </authorList>
    </citation>
    <scope>NUCLEOTIDE SEQUENCE [LARGE SCALE GENOMIC DNA]</scope>
    <source>
        <strain evidence="2 3">TSC#14021-0224.01</strain>
    </source>
</reference>
<feature type="compositionally biased region" description="Low complexity" evidence="1">
    <location>
        <begin position="91"/>
        <end position="101"/>
    </location>
</feature>
<reference evidence="2 3" key="1">
    <citation type="journal article" date="2007" name="Nature">
        <title>Evolution of genes and genomes on the Drosophila phylogeny.</title>
        <authorList>
            <consortium name="Drosophila 12 Genomes Consortium"/>
            <person name="Clark A.G."/>
            <person name="Eisen M.B."/>
            <person name="Smith D.R."/>
            <person name="Bergman C.M."/>
            <person name="Oliver B."/>
            <person name="Markow T.A."/>
            <person name="Kaufman T.C."/>
            <person name="Kellis M."/>
            <person name="Gelbart W."/>
            <person name="Iyer V.N."/>
            <person name="Pollard D.A."/>
            <person name="Sackton T.B."/>
            <person name="Larracuente A.M."/>
            <person name="Singh N.D."/>
            <person name="Abad J.P."/>
            <person name="Abt D.N."/>
            <person name="Adryan B."/>
            <person name="Aguade M."/>
            <person name="Akashi H."/>
            <person name="Anderson W.W."/>
            <person name="Aquadro C.F."/>
            <person name="Ardell D.H."/>
            <person name="Arguello R."/>
            <person name="Artieri C.G."/>
            <person name="Barbash D.A."/>
            <person name="Barker D."/>
            <person name="Barsanti P."/>
            <person name="Batterham P."/>
            <person name="Batzoglou S."/>
            <person name="Begun D."/>
            <person name="Bhutkar A."/>
            <person name="Blanco E."/>
            <person name="Bosak S.A."/>
            <person name="Bradley R.K."/>
            <person name="Brand A.D."/>
            <person name="Brent M.R."/>
            <person name="Brooks A.N."/>
            <person name="Brown R.H."/>
            <person name="Butlin R.K."/>
            <person name="Caggese C."/>
            <person name="Calvi B.R."/>
            <person name="Bernardo de Carvalho A."/>
            <person name="Caspi A."/>
            <person name="Castrezana S."/>
            <person name="Celniker S.E."/>
            <person name="Chang J.L."/>
            <person name="Chapple C."/>
            <person name="Chatterji S."/>
            <person name="Chinwalla A."/>
            <person name="Civetta A."/>
            <person name="Clifton S.W."/>
            <person name="Comeron J.M."/>
            <person name="Costello J.C."/>
            <person name="Coyne J.A."/>
            <person name="Daub J."/>
            <person name="David R.G."/>
            <person name="Delcher A.L."/>
            <person name="Delehaunty K."/>
            <person name="Do C.B."/>
            <person name="Ebling H."/>
            <person name="Edwards K."/>
            <person name="Eickbush T."/>
            <person name="Evans J.D."/>
            <person name="Filipski A."/>
            <person name="Findeiss S."/>
            <person name="Freyhult E."/>
            <person name="Fulton L."/>
            <person name="Fulton R."/>
            <person name="Garcia A.C."/>
            <person name="Gardiner A."/>
            <person name="Garfield D.A."/>
            <person name="Garvin B.E."/>
            <person name="Gibson G."/>
            <person name="Gilbert D."/>
            <person name="Gnerre S."/>
            <person name="Godfrey J."/>
            <person name="Good R."/>
            <person name="Gotea V."/>
            <person name="Gravely B."/>
            <person name="Greenberg A.J."/>
            <person name="Griffiths-Jones S."/>
            <person name="Gross S."/>
            <person name="Guigo R."/>
            <person name="Gustafson E.A."/>
            <person name="Haerty W."/>
            <person name="Hahn M.W."/>
            <person name="Halligan D.L."/>
            <person name="Halpern A.L."/>
            <person name="Halter G.M."/>
            <person name="Han M.V."/>
            <person name="Heger A."/>
            <person name="Hillier L."/>
            <person name="Hinrichs A.S."/>
            <person name="Holmes I."/>
            <person name="Hoskins R.A."/>
            <person name="Hubisz M.J."/>
            <person name="Hultmark D."/>
            <person name="Huntley M.A."/>
            <person name="Jaffe D.B."/>
            <person name="Jagadeeshan S."/>
            <person name="Jeck W.R."/>
            <person name="Johnson J."/>
            <person name="Jones C.D."/>
            <person name="Jordan W.C."/>
            <person name="Karpen G.H."/>
            <person name="Kataoka E."/>
            <person name="Keightley P.D."/>
            <person name="Kheradpour P."/>
            <person name="Kirkness E.F."/>
            <person name="Koerich L.B."/>
            <person name="Kristiansen K."/>
            <person name="Kudrna D."/>
            <person name="Kulathinal R.J."/>
            <person name="Kumar S."/>
            <person name="Kwok R."/>
            <person name="Lander E."/>
            <person name="Langley C.H."/>
            <person name="Lapoint R."/>
            <person name="Lazzaro B.P."/>
            <person name="Lee S.J."/>
            <person name="Levesque L."/>
            <person name="Li R."/>
            <person name="Lin C.F."/>
            <person name="Lin M.F."/>
            <person name="Lindblad-Toh K."/>
            <person name="Llopart A."/>
            <person name="Long M."/>
            <person name="Low L."/>
            <person name="Lozovsky E."/>
            <person name="Lu J."/>
            <person name="Luo M."/>
            <person name="Machado C.A."/>
            <person name="Makalowski W."/>
            <person name="Marzo M."/>
            <person name="Matsuda M."/>
            <person name="Matzkin L."/>
            <person name="McAllister B."/>
            <person name="McBride C.S."/>
            <person name="McKernan B."/>
            <person name="McKernan K."/>
            <person name="Mendez-Lago M."/>
            <person name="Minx P."/>
            <person name="Mollenhauer M.U."/>
            <person name="Montooth K."/>
            <person name="Mount S.M."/>
            <person name="Mu X."/>
            <person name="Myers E."/>
            <person name="Negre B."/>
            <person name="Newfeld S."/>
            <person name="Nielsen R."/>
            <person name="Noor M.A."/>
            <person name="O'Grady P."/>
            <person name="Pachter L."/>
            <person name="Papaceit M."/>
            <person name="Parisi M.J."/>
            <person name="Parisi M."/>
            <person name="Parts L."/>
            <person name="Pedersen J.S."/>
            <person name="Pesole G."/>
            <person name="Phillippy A.M."/>
            <person name="Ponting C.P."/>
            <person name="Pop M."/>
            <person name="Porcelli D."/>
            <person name="Powell J.R."/>
            <person name="Prohaska S."/>
            <person name="Pruitt K."/>
            <person name="Puig M."/>
            <person name="Quesneville H."/>
            <person name="Ram K.R."/>
            <person name="Rand D."/>
            <person name="Rasmussen M.D."/>
            <person name="Reed L.K."/>
            <person name="Reenan R."/>
            <person name="Reily A."/>
            <person name="Remington K.A."/>
            <person name="Rieger T.T."/>
            <person name="Ritchie M.G."/>
            <person name="Robin C."/>
            <person name="Rogers Y.H."/>
            <person name="Rohde C."/>
            <person name="Rozas J."/>
            <person name="Rubenfield M.J."/>
            <person name="Ruiz A."/>
            <person name="Russo S."/>
            <person name="Salzberg S.L."/>
            <person name="Sanchez-Gracia A."/>
            <person name="Saranga D.J."/>
            <person name="Sato H."/>
            <person name="Schaeffer S.W."/>
            <person name="Schatz M.C."/>
            <person name="Schlenke T."/>
            <person name="Schwartz R."/>
            <person name="Segarra C."/>
            <person name="Singh R.S."/>
            <person name="Sirot L."/>
            <person name="Sirota M."/>
            <person name="Sisneros N.B."/>
            <person name="Smith C.D."/>
            <person name="Smith T.F."/>
            <person name="Spieth J."/>
            <person name="Stage D.E."/>
            <person name="Stark A."/>
            <person name="Stephan W."/>
            <person name="Strausberg R.L."/>
            <person name="Strempel S."/>
            <person name="Sturgill D."/>
            <person name="Sutton G."/>
            <person name="Sutton G.G."/>
            <person name="Tao W."/>
            <person name="Teichmann S."/>
            <person name="Tobari Y.N."/>
            <person name="Tomimura Y."/>
            <person name="Tsolas J.M."/>
            <person name="Valente V.L."/>
            <person name="Venter E."/>
            <person name="Venter J.C."/>
            <person name="Vicario S."/>
            <person name="Vieira F.G."/>
            <person name="Vilella A.J."/>
            <person name="Villasante A."/>
            <person name="Walenz B."/>
            <person name="Wang J."/>
            <person name="Wasserman M."/>
            <person name="Watts T."/>
            <person name="Wilson D."/>
            <person name="Wilson R.K."/>
            <person name="Wing R.A."/>
            <person name="Wolfner M.F."/>
            <person name="Wong A."/>
            <person name="Wong G.K."/>
            <person name="Wu C.I."/>
            <person name="Wu G."/>
            <person name="Yamamoto D."/>
            <person name="Yang H.P."/>
            <person name="Yang S.P."/>
            <person name="Yorke J.A."/>
            <person name="Yoshida K."/>
            <person name="Zdobnov E."/>
            <person name="Zhang P."/>
            <person name="Zhang Y."/>
            <person name="Zimin A.V."/>
            <person name="Baldwin J."/>
            <person name="Abdouelleil A."/>
            <person name="Abdulkadir J."/>
            <person name="Abebe A."/>
            <person name="Abera B."/>
            <person name="Abreu J."/>
            <person name="Acer S.C."/>
            <person name="Aftuck L."/>
            <person name="Alexander A."/>
            <person name="An P."/>
            <person name="Anderson E."/>
            <person name="Anderson S."/>
            <person name="Arachi H."/>
            <person name="Azer M."/>
            <person name="Bachantsang P."/>
            <person name="Barry A."/>
            <person name="Bayul T."/>
            <person name="Berlin A."/>
            <person name="Bessette D."/>
            <person name="Bloom T."/>
            <person name="Blye J."/>
            <person name="Boguslavskiy L."/>
            <person name="Bonnet C."/>
            <person name="Boukhgalter B."/>
            <person name="Bourzgui I."/>
            <person name="Brown A."/>
            <person name="Cahill P."/>
            <person name="Channer S."/>
            <person name="Cheshatsang Y."/>
            <person name="Chuda L."/>
            <person name="Citroen M."/>
            <person name="Collymore A."/>
            <person name="Cooke P."/>
            <person name="Costello M."/>
            <person name="D'Aco K."/>
            <person name="Daza R."/>
            <person name="De Haan G."/>
            <person name="DeGray S."/>
            <person name="DeMaso C."/>
            <person name="Dhargay N."/>
            <person name="Dooley K."/>
            <person name="Dooley E."/>
            <person name="Doricent M."/>
            <person name="Dorje P."/>
            <person name="Dorjee K."/>
            <person name="Dupes A."/>
            <person name="Elong R."/>
            <person name="Falk J."/>
            <person name="Farina A."/>
            <person name="Faro S."/>
            <person name="Ferguson D."/>
            <person name="Fisher S."/>
            <person name="Foley C.D."/>
            <person name="Franke A."/>
            <person name="Friedrich D."/>
            <person name="Gadbois L."/>
            <person name="Gearin G."/>
            <person name="Gearin C.R."/>
            <person name="Giannoukos G."/>
            <person name="Goode T."/>
            <person name="Graham J."/>
            <person name="Grandbois E."/>
            <person name="Grewal S."/>
            <person name="Gyaltsen K."/>
            <person name="Hafez N."/>
            <person name="Hagos B."/>
            <person name="Hall J."/>
            <person name="Henson C."/>
            <person name="Hollinger A."/>
            <person name="Honan T."/>
            <person name="Huard M.D."/>
            <person name="Hughes L."/>
            <person name="Hurhula B."/>
            <person name="Husby M.E."/>
            <person name="Kamat A."/>
            <person name="Kanga B."/>
            <person name="Kashin S."/>
            <person name="Khazanovich D."/>
            <person name="Kisner P."/>
            <person name="Lance K."/>
            <person name="Lara M."/>
            <person name="Lee W."/>
            <person name="Lennon N."/>
            <person name="Letendre F."/>
            <person name="LeVine R."/>
            <person name="Lipovsky A."/>
            <person name="Liu X."/>
            <person name="Liu J."/>
            <person name="Liu S."/>
            <person name="Lokyitsang T."/>
            <person name="Lokyitsang Y."/>
            <person name="Lubonja R."/>
            <person name="Lui A."/>
            <person name="MacDonald P."/>
            <person name="Magnisalis V."/>
            <person name="Maru K."/>
            <person name="Matthews C."/>
            <person name="McCusker W."/>
            <person name="McDonough S."/>
            <person name="Mehta T."/>
            <person name="Meldrim J."/>
            <person name="Meneus L."/>
            <person name="Mihai O."/>
            <person name="Mihalev A."/>
            <person name="Mihova T."/>
            <person name="Mittelman R."/>
            <person name="Mlenga V."/>
            <person name="Montmayeur A."/>
            <person name="Mulrain L."/>
            <person name="Navidi A."/>
            <person name="Naylor J."/>
            <person name="Negash T."/>
            <person name="Nguyen T."/>
            <person name="Nguyen N."/>
            <person name="Nicol R."/>
            <person name="Norbu C."/>
            <person name="Norbu N."/>
            <person name="Novod N."/>
            <person name="O'Neill B."/>
            <person name="Osman S."/>
            <person name="Markiewicz E."/>
            <person name="Oyono O.L."/>
            <person name="Patti C."/>
            <person name="Phunkhang P."/>
            <person name="Pierre F."/>
            <person name="Priest M."/>
            <person name="Raghuraman S."/>
            <person name="Rege F."/>
            <person name="Reyes R."/>
            <person name="Rise C."/>
            <person name="Rogov P."/>
            <person name="Ross K."/>
            <person name="Ryan E."/>
            <person name="Settipalli S."/>
            <person name="Shea T."/>
            <person name="Sherpa N."/>
            <person name="Shi L."/>
            <person name="Shih D."/>
            <person name="Sparrow T."/>
            <person name="Spaulding J."/>
            <person name="Stalker J."/>
            <person name="Stange-Thomann N."/>
            <person name="Stavropoulos S."/>
            <person name="Stone C."/>
            <person name="Strader C."/>
            <person name="Tesfaye S."/>
            <person name="Thomson T."/>
            <person name="Thoulutsang Y."/>
            <person name="Thoulutsang D."/>
            <person name="Topham K."/>
            <person name="Topping I."/>
            <person name="Tsamla T."/>
            <person name="Vassiliev H."/>
            <person name="Vo A."/>
            <person name="Wangchuk T."/>
            <person name="Wangdi T."/>
            <person name="Weiand M."/>
            <person name="Wilkinson J."/>
            <person name="Wilson A."/>
            <person name="Yadav S."/>
            <person name="Young G."/>
            <person name="Yu Q."/>
            <person name="Zembek L."/>
            <person name="Zhong D."/>
            <person name="Zimmer A."/>
            <person name="Zwirko Z."/>
            <person name="Jaffe D.B."/>
            <person name="Alvarez P."/>
            <person name="Brockman W."/>
            <person name="Butler J."/>
            <person name="Chin C."/>
            <person name="Gnerre S."/>
            <person name="Grabherr M."/>
            <person name="Kleber M."/>
            <person name="Mauceli E."/>
            <person name="MacCallum I."/>
        </authorList>
    </citation>
    <scope>NUCLEOTIDE SEQUENCE [LARGE SCALE GENOMIC DNA]</scope>
    <source>
        <strain evidence="2 3">TSC#14021-0224.01</strain>
    </source>
</reference>
<feature type="region of interest" description="Disordered" evidence="1">
    <location>
        <begin position="1"/>
        <end position="172"/>
    </location>
</feature>
<feature type="compositionally biased region" description="Basic and acidic residues" evidence="1">
    <location>
        <begin position="1"/>
        <end position="20"/>
    </location>
</feature>
<evidence type="ECO:0000256" key="1">
    <source>
        <dbReference type="SAM" id="MobiDB-lite"/>
    </source>
</evidence>
<dbReference type="AlphaFoldDB" id="B3NPW4"/>
<accession>B3NPW4</accession>
<keyword evidence="3" id="KW-1185">Reference proteome</keyword>
<feature type="compositionally biased region" description="Basic and acidic residues" evidence="1">
    <location>
        <begin position="38"/>
        <end position="57"/>
    </location>
</feature>
<proteinExistence type="predicted"/>
<protein>
    <submittedName>
        <fullName evidence="2">Uncharacterized protein</fullName>
    </submittedName>
</protein>
<dbReference type="KEGG" id="der:6548924"/>
<organism evidence="2 3">
    <name type="scientific">Drosophila erecta</name>
    <name type="common">Fruit fly</name>
    <dbReference type="NCBI Taxonomy" id="7220"/>
    <lineage>
        <taxon>Eukaryota</taxon>
        <taxon>Metazoa</taxon>
        <taxon>Ecdysozoa</taxon>
        <taxon>Arthropoda</taxon>
        <taxon>Hexapoda</taxon>
        <taxon>Insecta</taxon>
        <taxon>Pterygota</taxon>
        <taxon>Neoptera</taxon>
        <taxon>Endopterygota</taxon>
        <taxon>Diptera</taxon>
        <taxon>Brachycera</taxon>
        <taxon>Muscomorpha</taxon>
        <taxon>Ephydroidea</taxon>
        <taxon>Drosophilidae</taxon>
        <taxon>Drosophila</taxon>
        <taxon>Sophophora</taxon>
    </lineage>
</organism>
<dbReference type="HOGENOM" id="CLU_1054737_0_0_1"/>
<dbReference type="Proteomes" id="UP000008711">
    <property type="component" value="Unassembled WGS sequence"/>
</dbReference>
<evidence type="ECO:0000313" key="2">
    <source>
        <dbReference type="EMBL" id="EDV55811.2"/>
    </source>
</evidence>
<feature type="compositionally biased region" description="Basic and acidic residues" evidence="1">
    <location>
        <begin position="144"/>
        <end position="166"/>
    </location>
</feature>